<gene>
    <name evidence="5" type="ORF">SK128_013590</name>
</gene>
<proteinExistence type="predicted"/>
<dbReference type="PANTHER" id="PTHR12824:SF8">
    <property type="entry name" value="GXIVSPLA2, ISOFORM A"/>
    <property type="match status" value="1"/>
</dbReference>
<comment type="subcellular location">
    <subcellularLocation>
        <location evidence="1">Secreted</location>
    </subcellularLocation>
</comment>
<evidence type="ECO:0000256" key="4">
    <source>
        <dbReference type="SAM" id="SignalP"/>
    </source>
</evidence>
<evidence type="ECO:0000256" key="1">
    <source>
        <dbReference type="ARBA" id="ARBA00004613"/>
    </source>
</evidence>
<reference evidence="5 6" key="1">
    <citation type="submission" date="2023-11" db="EMBL/GenBank/DDBJ databases">
        <title>Halocaridina rubra genome assembly.</title>
        <authorList>
            <person name="Smith C."/>
        </authorList>
    </citation>
    <scope>NUCLEOTIDE SEQUENCE [LARGE SCALE GENOMIC DNA]</scope>
    <source>
        <strain evidence="5">EP-1</strain>
        <tissue evidence="5">Whole</tissue>
    </source>
</reference>
<dbReference type="InterPro" id="IPR036444">
    <property type="entry name" value="PLipase_A2_dom_sf"/>
</dbReference>
<accession>A0AAN8WX24</accession>
<dbReference type="GO" id="GO:0004623">
    <property type="term" value="F:phospholipase A2 activity"/>
    <property type="evidence" value="ECO:0007669"/>
    <property type="project" value="InterPro"/>
</dbReference>
<dbReference type="Proteomes" id="UP001381693">
    <property type="component" value="Unassembled WGS sequence"/>
</dbReference>
<feature type="signal peptide" evidence="4">
    <location>
        <begin position="1"/>
        <end position="21"/>
    </location>
</feature>
<dbReference type="GO" id="GO:0050482">
    <property type="term" value="P:arachidonate secretion"/>
    <property type="evidence" value="ECO:0007669"/>
    <property type="project" value="InterPro"/>
</dbReference>
<dbReference type="Pfam" id="PF06951">
    <property type="entry name" value="PLA2G12"/>
    <property type="match status" value="1"/>
</dbReference>
<dbReference type="InterPro" id="IPR010711">
    <property type="entry name" value="PLA2G12"/>
</dbReference>
<evidence type="ECO:0000256" key="3">
    <source>
        <dbReference type="SAM" id="MobiDB-lite"/>
    </source>
</evidence>
<keyword evidence="2" id="KW-0964">Secreted</keyword>
<feature type="chain" id="PRO_5042964459" evidence="4">
    <location>
        <begin position="22"/>
        <end position="209"/>
    </location>
</feature>
<dbReference type="GO" id="GO:0005509">
    <property type="term" value="F:calcium ion binding"/>
    <property type="evidence" value="ECO:0007669"/>
    <property type="project" value="InterPro"/>
</dbReference>
<feature type="non-terminal residue" evidence="5">
    <location>
        <position position="209"/>
    </location>
</feature>
<comment type="caution">
    <text evidence="5">The sequence shown here is derived from an EMBL/GenBank/DDBJ whole genome shotgun (WGS) entry which is preliminary data.</text>
</comment>
<dbReference type="SUPFAM" id="SSF48619">
    <property type="entry name" value="Phospholipase A2, PLA2"/>
    <property type="match status" value="1"/>
</dbReference>
<dbReference type="PANTHER" id="PTHR12824">
    <property type="entry name" value="GROUP XII SECRETORY PHOSPHOLIPASE A2 FAMILY MEMBER"/>
    <property type="match status" value="1"/>
</dbReference>
<evidence type="ECO:0000313" key="6">
    <source>
        <dbReference type="Proteomes" id="UP001381693"/>
    </source>
</evidence>
<feature type="compositionally biased region" description="Basic and acidic residues" evidence="3">
    <location>
        <begin position="71"/>
        <end position="87"/>
    </location>
</feature>
<dbReference type="GO" id="GO:0005576">
    <property type="term" value="C:extracellular region"/>
    <property type="evidence" value="ECO:0007669"/>
    <property type="project" value="UniProtKB-SubCell"/>
</dbReference>
<dbReference type="Gene3D" id="1.20.90.10">
    <property type="entry name" value="Phospholipase A2 domain"/>
    <property type="match status" value="1"/>
</dbReference>
<organism evidence="5 6">
    <name type="scientific">Halocaridina rubra</name>
    <name type="common">Hawaiian red shrimp</name>
    <dbReference type="NCBI Taxonomy" id="373956"/>
    <lineage>
        <taxon>Eukaryota</taxon>
        <taxon>Metazoa</taxon>
        <taxon>Ecdysozoa</taxon>
        <taxon>Arthropoda</taxon>
        <taxon>Crustacea</taxon>
        <taxon>Multicrustacea</taxon>
        <taxon>Malacostraca</taxon>
        <taxon>Eumalacostraca</taxon>
        <taxon>Eucarida</taxon>
        <taxon>Decapoda</taxon>
        <taxon>Pleocyemata</taxon>
        <taxon>Caridea</taxon>
        <taxon>Atyoidea</taxon>
        <taxon>Atyidae</taxon>
        <taxon>Halocaridina</taxon>
    </lineage>
</organism>
<keyword evidence="4" id="KW-0732">Signal</keyword>
<sequence length="209" mass="22679">MGTWPVMCACILLTVSSSTRGDNVHLFWNLYDAVISGGRILHDVAEGVGAVSKAIKAIDMFLETTSEIKKMATKEDDKDETTTEGKTSEQQPNPSIPPPDPELDAATPSFSGCGALGFHIRDETLPITRLTECCGTHDACYGSACRVNKRDCDGKLKSCLYSVCDDRSLDKGKQKTCRGAAKLLFSGTMALSFQQYNTAQEKLSCRPPK</sequence>
<dbReference type="GO" id="GO:0006644">
    <property type="term" value="P:phospholipid metabolic process"/>
    <property type="evidence" value="ECO:0007669"/>
    <property type="project" value="InterPro"/>
</dbReference>
<dbReference type="EMBL" id="JAXCGZ010017092">
    <property type="protein sequence ID" value="KAK7068879.1"/>
    <property type="molecule type" value="Genomic_DNA"/>
</dbReference>
<dbReference type="PROSITE" id="PS00118">
    <property type="entry name" value="PA2_HIS"/>
    <property type="match status" value="1"/>
</dbReference>
<dbReference type="InterPro" id="IPR033113">
    <property type="entry name" value="PLA2_histidine"/>
</dbReference>
<evidence type="ECO:0000313" key="5">
    <source>
        <dbReference type="EMBL" id="KAK7068879.1"/>
    </source>
</evidence>
<dbReference type="AlphaFoldDB" id="A0AAN8WX24"/>
<evidence type="ECO:0000256" key="2">
    <source>
        <dbReference type="ARBA" id="ARBA00022525"/>
    </source>
</evidence>
<protein>
    <submittedName>
        <fullName evidence="5">Uncharacterized protein</fullName>
    </submittedName>
</protein>
<keyword evidence="6" id="KW-1185">Reference proteome</keyword>
<name>A0AAN8WX24_HALRR</name>
<dbReference type="GO" id="GO:0016042">
    <property type="term" value="P:lipid catabolic process"/>
    <property type="evidence" value="ECO:0007669"/>
    <property type="project" value="InterPro"/>
</dbReference>
<feature type="region of interest" description="Disordered" evidence="3">
    <location>
        <begin position="71"/>
        <end position="104"/>
    </location>
</feature>